<feature type="non-terminal residue" evidence="1">
    <location>
        <position position="1"/>
    </location>
</feature>
<keyword evidence="2" id="KW-1185">Reference proteome</keyword>
<sequence length="61" mass="6848">SAKQTAVTTRTSINRTATALAIYGKQGLFLTLRHRKCADKMSIAFEESRLYLFVLSCMCCK</sequence>
<protein>
    <submittedName>
        <fullName evidence="1">Uncharacterized protein</fullName>
    </submittedName>
</protein>
<reference evidence="1 2" key="1">
    <citation type="journal article" date="2019" name="Sci. Rep.">
        <title>Orb-weaving spider Araneus ventricosus genome elucidates the spidroin gene catalogue.</title>
        <authorList>
            <person name="Kono N."/>
            <person name="Nakamura H."/>
            <person name="Ohtoshi R."/>
            <person name="Moran D.A.P."/>
            <person name="Shinohara A."/>
            <person name="Yoshida Y."/>
            <person name="Fujiwara M."/>
            <person name="Mori M."/>
            <person name="Tomita M."/>
            <person name="Arakawa K."/>
        </authorList>
    </citation>
    <scope>NUCLEOTIDE SEQUENCE [LARGE SCALE GENOMIC DNA]</scope>
</reference>
<name>A0A4Y2UEA6_ARAVE</name>
<organism evidence="1 2">
    <name type="scientific">Araneus ventricosus</name>
    <name type="common">Orbweaver spider</name>
    <name type="synonym">Epeira ventricosa</name>
    <dbReference type="NCBI Taxonomy" id="182803"/>
    <lineage>
        <taxon>Eukaryota</taxon>
        <taxon>Metazoa</taxon>
        <taxon>Ecdysozoa</taxon>
        <taxon>Arthropoda</taxon>
        <taxon>Chelicerata</taxon>
        <taxon>Arachnida</taxon>
        <taxon>Araneae</taxon>
        <taxon>Araneomorphae</taxon>
        <taxon>Entelegynae</taxon>
        <taxon>Araneoidea</taxon>
        <taxon>Araneidae</taxon>
        <taxon>Araneus</taxon>
    </lineage>
</organism>
<comment type="caution">
    <text evidence="1">The sequence shown here is derived from an EMBL/GenBank/DDBJ whole genome shotgun (WGS) entry which is preliminary data.</text>
</comment>
<dbReference type="Proteomes" id="UP000499080">
    <property type="component" value="Unassembled WGS sequence"/>
</dbReference>
<accession>A0A4Y2UEA6</accession>
<dbReference type="EMBL" id="BGPR01035554">
    <property type="protein sequence ID" value="GBO10444.1"/>
    <property type="molecule type" value="Genomic_DNA"/>
</dbReference>
<dbReference type="AlphaFoldDB" id="A0A4Y2UEA6"/>
<evidence type="ECO:0000313" key="1">
    <source>
        <dbReference type="EMBL" id="GBO10444.1"/>
    </source>
</evidence>
<evidence type="ECO:0000313" key="2">
    <source>
        <dbReference type="Proteomes" id="UP000499080"/>
    </source>
</evidence>
<gene>
    <name evidence="1" type="ORF">AVEN_107873-2_1</name>
</gene>
<proteinExistence type="predicted"/>